<dbReference type="SUPFAM" id="SSF48225">
    <property type="entry name" value="Seven-hairpin glycosidases"/>
    <property type="match status" value="1"/>
</dbReference>
<sequence length="156" mass="17762">MEAARVDECFEVALGLVREAGQVRAWLEGRGSDWVRRDSGVGAGTDCYYQYLLKACVLLGDQSYLERFNKHYTAVMKYISQGPMLLDVHMHRPHTTSRNFMDALLAFWPGLQVLKGDIKPAIVTHEMLFQVIQRHNFLPEAFTTDFQVNGEHTIAS</sequence>
<dbReference type="OrthoDB" id="8118055at2759"/>
<gene>
    <name evidence="6" type="primary">edem3</name>
    <name evidence="6" type="ORF">GWK47_049893</name>
</gene>
<dbReference type="InterPro" id="IPR036026">
    <property type="entry name" value="Seven-hairpin_glycosidases"/>
</dbReference>
<dbReference type="InterPro" id="IPR044674">
    <property type="entry name" value="EDEM1/2/3"/>
</dbReference>
<dbReference type="GO" id="GO:0004571">
    <property type="term" value="F:mannosyl-oligosaccharide 1,2-alpha-mannosidase activity"/>
    <property type="evidence" value="ECO:0007669"/>
    <property type="project" value="InterPro"/>
</dbReference>
<comment type="similarity">
    <text evidence="2 5">Belongs to the glycosyl hydrolase 47 family.</text>
</comment>
<keyword evidence="7" id="KW-1185">Reference proteome</keyword>
<comment type="subcellular location">
    <subcellularLocation>
        <location evidence="1">Endoplasmic reticulum</location>
    </subcellularLocation>
</comment>
<keyword evidence="5" id="KW-0326">Glycosidase</keyword>
<reference evidence="6" key="1">
    <citation type="submission" date="2020-07" db="EMBL/GenBank/DDBJ databases">
        <title>The High-quality genome of the commercially important snow crab, Chionoecetes opilio.</title>
        <authorList>
            <person name="Jeong J.-H."/>
            <person name="Ryu S."/>
        </authorList>
    </citation>
    <scope>NUCLEOTIDE SEQUENCE</scope>
    <source>
        <strain evidence="6">MADBK_172401_WGS</strain>
        <tissue evidence="6">Digestive gland</tissue>
    </source>
</reference>
<dbReference type="AlphaFoldDB" id="A0A8J4Y340"/>
<evidence type="ECO:0000256" key="2">
    <source>
        <dbReference type="ARBA" id="ARBA00007658"/>
    </source>
</evidence>
<keyword evidence="4" id="KW-0325">Glycoprotein</keyword>
<dbReference type="InterPro" id="IPR012341">
    <property type="entry name" value="6hp_glycosidase-like_sf"/>
</dbReference>
<evidence type="ECO:0000256" key="3">
    <source>
        <dbReference type="ARBA" id="ARBA00022824"/>
    </source>
</evidence>
<keyword evidence="5" id="KW-0378">Hydrolase</keyword>
<name>A0A8J4Y340_CHIOP</name>
<dbReference type="GO" id="GO:0005509">
    <property type="term" value="F:calcium ion binding"/>
    <property type="evidence" value="ECO:0007669"/>
    <property type="project" value="InterPro"/>
</dbReference>
<keyword evidence="3" id="KW-0256">Endoplasmic reticulum</keyword>
<dbReference type="PANTHER" id="PTHR45679">
    <property type="entry name" value="ER DEGRADATION-ENHANCING ALPHA-MANNOSIDASE-LIKE PROTEIN 2"/>
    <property type="match status" value="1"/>
</dbReference>
<evidence type="ECO:0000256" key="4">
    <source>
        <dbReference type="ARBA" id="ARBA00023180"/>
    </source>
</evidence>
<proteinExistence type="inferred from homology"/>
<dbReference type="InterPro" id="IPR001382">
    <property type="entry name" value="Glyco_hydro_47"/>
</dbReference>
<dbReference type="Pfam" id="PF01532">
    <property type="entry name" value="Glyco_hydro_47"/>
    <property type="match status" value="1"/>
</dbReference>
<evidence type="ECO:0000256" key="5">
    <source>
        <dbReference type="RuleBase" id="RU361193"/>
    </source>
</evidence>
<evidence type="ECO:0000256" key="1">
    <source>
        <dbReference type="ARBA" id="ARBA00004240"/>
    </source>
</evidence>
<organism evidence="6 7">
    <name type="scientific">Chionoecetes opilio</name>
    <name type="common">Atlantic snow crab</name>
    <name type="synonym">Cancer opilio</name>
    <dbReference type="NCBI Taxonomy" id="41210"/>
    <lineage>
        <taxon>Eukaryota</taxon>
        <taxon>Metazoa</taxon>
        <taxon>Ecdysozoa</taxon>
        <taxon>Arthropoda</taxon>
        <taxon>Crustacea</taxon>
        <taxon>Multicrustacea</taxon>
        <taxon>Malacostraca</taxon>
        <taxon>Eumalacostraca</taxon>
        <taxon>Eucarida</taxon>
        <taxon>Decapoda</taxon>
        <taxon>Pleocyemata</taxon>
        <taxon>Brachyura</taxon>
        <taxon>Eubrachyura</taxon>
        <taxon>Majoidea</taxon>
        <taxon>Majidae</taxon>
        <taxon>Chionoecetes</taxon>
    </lineage>
</organism>
<comment type="caution">
    <text evidence="6">The sequence shown here is derived from an EMBL/GenBank/DDBJ whole genome shotgun (WGS) entry which is preliminary data.</text>
</comment>
<protein>
    <recommendedName>
        <fullName evidence="5">alpha-1,2-Mannosidase</fullName>
        <ecNumber evidence="5">3.2.1.-</ecNumber>
    </recommendedName>
</protein>
<dbReference type="EC" id="3.2.1.-" evidence="5"/>
<dbReference type="Gene3D" id="1.50.10.10">
    <property type="match status" value="1"/>
</dbReference>
<dbReference type="EMBL" id="JACEEZ010014045">
    <property type="protein sequence ID" value="KAG0719737.1"/>
    <property type="molecule type" value="Genomic_DNA"/>
</dbReference>
<dbReference type="GO" id="GO:0044322">
    <property type="term" value="C:endoplasmic reticulum quality control compartment"/>
    <property type="evidence" value="ECO:0007669"/>
    <property type="project" value="GOC"/>
</dbReference>
<evidence type="ECO:0000313" key="7">
    <source>
        <dbReference type="Proteomes" id="UP000770661"/>
    </source>
</evidence>
<accession>A0A8J4Y340</accession>
<dbReference type="GO" id="GO:0016020">
    <property type="term" value="C:membrane"/>
    <property type="evidence" value="ECO:0007669"/>
    <property type="project" value="InterPro"/>
</dbReference>
<dbReference type="GO" id="GO:0005975">
    <property type="term" value="P:carbohydrate metabolic process"/>
    <property type="evidence" value="ECO:0007669"/>
    <property type="project" value="InterPro"/>
</dbReference>
<dbReference type="PANTHER" id="PTHR45679:SF2">
    <property type="entry name" value="ER DEGRADATION-ENHANCING ALPHA-MANNOSIDASE-LIKE PROTEIN 3"/>
    <property type="match status" value="1"/>
</dbReference>
<dbReference type="PRINTS" id="PR00747">
    <property type="entry name" value="GLYHDRLASE47"/>
</dbReference>
<dbReference type="Proteomes" id="UP000770661">
    <property type="component" value="Unassembled WGS sequence"/>
</dbReference>
<evidence type="ECO:0000313" key="6">
    <source>
        <dbReference type="EMBL" id="KAG0719737.1"/>
    </source>
</evidence>
<dbReference type="GO" id="GO:1904380">
    <property type="term" value="P:endoplasmic reticulum mannose trimming"/>
    <property type="evidence" value="ECO:0007669"/>
    <property type="project" value="InterPro"/>
</dbReference>